<comment type="caution">
    <text evidence="2">The sequence shown here is derived from an EMBL/GenBank/DDBJ whole genome shotgun (WGS) entry which is preliminary data.</text>
</comment>
<dbReference type="Proteomes" id="UP001143349">
    <property type="component" value="Unassembled WGS sequence"/>
</dbReference>
<keyword evidence="1" id="KW-0732">Signal</keyword>
<evidence type="ECO:0000313" key="3">
    <source>
        <dbReference type="Proteomes" id="UP001143349"/>
    </source>
</evidence>
<name>A0AAD3P0V6_9RHOB</name>
<dbReference type="Gene3D" id="2.130.10.10">
    <property type="entry name" value="YVTN repeat-like/Quinoprotein amine dehydrogenase"/>
    <property type="match status" value="1"/>
</dbReference>
<dbReference type="InterPro" id="IPR051200">
    <property type="entry name" value="Host-pathogen_enzymatic-act"/>
</dbReference>
<dbReference type="AlphaFoldDB" id="A0AAD3P0V6"/>
<organism evidence="2 3">
    <name type="scientific">Paracoccus kondratievae</name>
    <dbReference type="NCBI Taxonomy" id="135740"/>
    <lineage>
        <taxon>Bacteria</taxon>
        <taxon>Pseudomonadati</taxon>
        <taxon>Pseudomonadota</taxon>
        <taxon>Alphaproteobacteria</taxon>
        <taxon>Rhodobacterales</taxon>
        <taxon>Paracoccaceae</taxon>
        <taxon>Paracoccus</taxon>
    </lineage>
</organism>
<dbReference type="InterPro" id="IPR011048">
    <property type="entry name" value="Haem_d1_sf"/>
</dbReference>
<sequence>MSIVYPWSKTTLSVGTLALCLAMGALPLAAQQSNGEPAALTAAQIAPALIRTDAVLGAYEVAHWAEEGMLFVASSPSFDGDVPGYVHVFDASDLRPIRRVQLPRRAFALALDRSTGQLYAGNTLDGSLTVIDAKGGTILDTIQLGQPEDKGFEHVRMIVLDEQRGLAFVTGPGQKGVTWIVDTKARKMLHRIDTGLWTAGAAYDAGAGRLYVSGGGIEEISVIDVASGQRVGGLSTGDTSEEGGDASRHFFVNLAIDAEGQRLFASDAQDGAIYVSDIASGKVIRQIPVGLGTLDVAYNPARQEIYATWRGVDRDNKSGTGGLLVIDAQSYAIKQRVPLPAHPNSLEVSEDGRTLFMTVKVSNDKSDAAYREGALDSVLRINLERLADQG</sequence>
<reference evidence="2" key="2">
    <citation type="submission" date="2023-01" db="EMBL/GenBank/DDBJ databases">
        <authorList>
            <person name="Sun Q."/>
            <person name="Evtushenko L."/>
        </authorList>
    </citation>
    <scope>NUCLEOTIDE SEQUENCE</scope>
    <source>
        <strain evidence="2">VKM B-2222</strain>
    </source>
</reference>
<evidence type="ECO:0008006" key="4">
    <source>
        <dbReference type="Google" id="ProtNLM"/>
    </source>
</evidence>
<feature type="chain" id="PRO_5042072618" description="YncE family protein" evidence="1">
    <location>
        <begin position="31"/>
        <end position="390"/>
    </location>
</feature>
<dbReference type="PANTHER" id="PTHR47197:SF3">
    <property type="entry name" value="DIHYDRO-HEME D1 DEHYDROGENASE"/>
    <property type="match status" value="1"/>
</dbReference>
<accession>A0AAD3P0V6</accession>
<dbReference type="InterPro" id="IPR015943">
    <property type="entry name" value="WD40/YVTN_repeat-like_dom_sf"/>
</dbReference>
<dbReference type="PANTHER" id="PTHR47197">
    <property type="entry name" value="PROTEIN NIRF"/>
    <property type="match status" value="1"/>
</dbReference>
<gene>
    <name evidence="2" type="ORF">GCM10017635_27150</name>
</gene>
<proteinExistence type="predicted"/>
<dbReference type="SUPFAM" id="SSF51004">
    <property type="entry name" value="C-terminal (heme d1) domain of cytochrome cd1-nitrite reductase"/>
    <property type="match status" value="1"/>
</dbReference>
<feature type="signal peptide" evidence="1">
    <location>
        <begin position="1"/>
        <end position="30"/>
    </location>
</feature>
<evidence type="ECO:0000256" key="1">
    <source>
        <dbReference type="SAM" id="SignalP"/>
    </source>
</evidence>
<keyword evidence="3" id="KW-1185">Reference proteome</keyword>
<reference evidence="2" key="1">
    <citation type="journal article" date="2014" name="Int. J. Syst. Evol. Microbiol.">
        <title>Complete genome sequence of Corynebacterium casei LMG S-19264T (=DSM 44701T), isolated from a smear-ripened cheese.</title>
        <authorList>
            <consortium name="US DOE Joint Genome Institute (JGI-PGF)"/>
            <person name="Walter F."/>
            <person name="Albersmeier A."/>
            <person name="Kalinowski J."/>
            <person name="Ruckert C."/>
        </authorList>
    </citation>
    <scope>NUCLEOTIDE SEQUENCE</scope>
    <source>
        <strain evidence="2">VKM B-2222</strain>
    </source>
</reference>
<evidence type="ECO:0000313" key="2">
    <source>
        <dbReference type="EMBL" id="GLK65241.1"/>
    </source>
</evidence>
<protein>
    <recommendedName>
        <fullName evidence="4">YncE family protein</fullName>
    </recommendedName>
</protein>
<dbReference type="EMBL" id="BSFH01000075">
    <property type="protein sequence ID" value="GLK65241.1"/>
    <property type="molecule type" value="Genomic_DNA"/>
</dbReference>
<dbReference type="RefSeq" id="WP_010400529.1">
    <property type="nucleotide sequence ID" value="NZ_BSFH01000075.1"/>
</dbReference>